<reference evidence="1" key="2">
    <citation type="journal article" date="2023" name="Proc. Natl. Acad. Sci. U.S.A.">
        <title>A global phylogenomic analysis of the shiitake genus Lentinula.</title>
        <authorList>
            <person name="Sierra-Patev S."/>
            <person name="Min B."/>
            <person name="Naranjo-Ortiz M."/>
            <person name="Looney B."/>
            <person name="Konkel Z."/>
            <person name="Slot J.C."/>
            <person name="Sakamoto Y."/>
            <person name="Steenwyk J.L."/>
            <person name="Rokas A."/>
            <person name="Carro J."/>
            <person name="Camarero S."/>
            <person name="Ferreira P."/>
            <person name="Molpeceres G."/>
            <person name="Ruiz-Duenas F.J."/>
            <person name="Serrano A."/>
            <person name="Henrissat B."/>
            <person name="Drula E."/>
            <person name="Hughes K.W."/>
            <person name="Mata J.L."/>
            <person name="Ishikawa N.K."/>
            <person name="Vargas-Isla R."/>
            <person name="Ushijima S."/>
            <person name="Smith C.A."/>
            <person name="Donoghue J."/>
            <person name="Ahrendt S."/>
            <person name="Andreopoulos W."/>
            <person name="He G."/>
            <person name="LaButti K."/>
            <person name="Lipzen A."/>
            <person name="Ng V."/>
            <person name="Riley R."/>
            <person name="Sandor L."/>
            <person name="Barry K."/>
            <person name="Martinez A.T."/>
            <person name="Xiao Y."/>
            <person name="Gibbons J.G."/>
            <person name="Terashima K."/>
            <person name="Grigoriev I.V."/>
            <person name="Hibbett D."/>
        </authorList>
    </citation>
    <scope>NUCLEOTIDE SEQUENCE</scope>
    <source>
        <strain evidence="1">Sp2 HRB7682 ss15</strain>
    </source>
</reference>
<reference evidence="1" key="1">
    <citation type="submission" date="2022-08" db="EMBL/GenBank/DDBJ databases">
        <authorList>
            <consortium name="DOE Joint Genome Institute"/>
            <person name="Min B."/>
            <person name="Riley R."/>
            <person name="Sierra-Patev S."/>
            <person name="Naranjo-Ortiz M."/>
            <person name="Looney B."/>
            <person name="Konkel Z."/>
            <person name="Slot J.C."/>
            <person name="Sakamoto Y."/>
            <person name="Steenwyk J.L."/>
            <person name="Rokas A."/>
            <person name="Carro J."/>
            <person name="Camarero S."/>
            <person name="Ferreira P."/>
            <person name="Molpeceres G."/>
            <person name="Ruiz-Duenas F.J."/>
            <person name="Serrano A."/>
            <person name="Henrissat B."/>
            <person name="Drula E."/>
            <person name="Hughes K.W."/>
            <person name="Mata J.L."/>
            <person name="Ishikawa N.K."/>
            <person name="Vargas-Isla R."/>
            <person name="Ushijima S."/>
            <person name="Smith C.A."/>
            <person name="Ahrendt S."/>
            <person name="Andreopoulos W."/>
            <person name="He G."/>
            <person name="Labutti K."/>
            <person name="Lipzen A."/>
            <person name="Ng V."/>
            <person name="Sandor L."/>
            <person name="Barry K."/>
            <person name="Martinez A.T."/>
            <person name="Xiao Y."/>
            <person name="Gibbons J.G."/>
            <person name="Terashima K."/>
            <person name="Hibbett D.S."/>
            <person name="Grigoriev I.V."/>
        </authorList>
    </citation>
    <scope>NUCLEOTIDE SEQUENCE</scope>
    <source>
        <strain evidence="1">Sp2 HRB7682 ss15</strain>
    </source>
</reference>
<evidence type="ECO:0000313" key="2">
    <source>
        <dbReference type="Proteomes" id="UP001150238"/>
    </source>
</evidence>
<evidence type="ECO:0000313" key="1">
    <source>
        <dbReference type="EMBL" id="KAJ4492069.1"/>
    </source>
</evidence>
<dbReference type="AlphaFoldDB" id="A0A9W9DZN5"/>
<protein>
    <submittedName>
        <fullName evidence="1">Uncharacterized protein</fullName>
    </submittedName>
</protein>
<organism evidence="1 2">
    <name type="scientific">Lentinula lateritia</name>
    <dbReference type="NCBI Taxonomy" id="40482"/>
    <lineage>
        <taxon>Eukaryota</taxon>
        <taxon>Fungi</taxon>
        <taxon>Dikarya</taxon>
        <taxon>Basidiomycota</taxon>
        <taxon>Agaricomycotina</taxon>
        <taxon>Agaricomycetes</taxon>
        <taxon>Agaricomycetidae</taxon>
        <taxon>Agaricales</taxon>
        <taxon>Marasmiineae</taxon>
        <taxon>Omphalotaceae</taxon>
        <taxon>Lentinula</taxon>
    </lineage>
</organism>
<comment type="caution">
    <text evidence="1">The sequence shown here is derived from an EMBL/GenBank/DDBJ whole genome shotgun (WGS) entry which is preliminary data.</text>
</comment>
<proteinExistence type="predicted"/>
<accession>A0A9W9DZN5</accession>
<gene>
    <name evidence="1" type="ORF">C8J55DRAFT_502906</name>
</gene>
<sequence>MVACERWLELGLFGLFVALGDSMRFNVAGGILSGQRVVVRHELRGDSLIRAYGNACWTGETHALSSSALTFSIFSPSHNLLILSIFSIYSRSLLSLLSFDTAAAVAAAEVEVVVEAEVEVKSETEVELEVVVHRYRFVV</sequence>
<dbReference type="EMBL" id="JANVFS010000005">
    <property type="protein sequence ID" value="KAJ4492069.1"/>
    <property type="molecule type" value="Genomic_DNA"/>
</dbReference>
<dbReference type="Proteomes" id="UP001150238">
    <property type="component" value="Unassembled WGS sequence"/>
</dbReference>
<name>A0A9W9DZN5_9AGAR</name>